<organism evidence="4 5">
    <name type="scientific">Sulfurovum xiamenensis</name>
    <dbReference type="NCBI Taxonomy" id="3019066"/>
    <lineage>
        <taxon>Bacteria</taxon>
        <taxon>Pseudomonadati</taxon>
        <taxon>Campylobacterota</taxon>
        <taxon>Epsilonproteobacteria</taxon>
        <taxon>Campylobacterales</taxon>
        <taxon>Sulfurovaceae</taxon>
        <taxon>Sulfurovum</taxon>
    </lineage>
</organism>
<evidence type="ECO:0000256" key="3">
    <source>
        <dbReference type="SAM" id="Phobius"/>
    </source>
</evidence>
<dbReference type="RefSeq" id="WP_289401102.1">
    <property type="nucleotide sequence ID" value="NZ_JAQIBC010000001.1"/>
</dbReference>
<evidence type="ECO:0000313" key="5">
    <source>
        <dbReference type="Proteomes" id="UP001169066"/>
    </source>
</evidence>
<accession>A0ABT7QPE0</accession>
<sequence length="292" mass="33561">MRVILFYLCVSLFSFSSEMNEVEAQKEIASLKEPMYKPLVERYLLDEVRNLRIEQQSLRVEMHEKISQARLDVSDRAMNYMTSTVSNIFLILTAIASLIAILGWKSVRDAKEQTKLVVQQKLEEITKEYAEKLAKIEAEMQSRSEDIMNNQESIARSNAIHALWRRSNLEDNVQAKVEIYDQILEIDKNNVEALTYKADAVLELGQKEWALNLCNKALELDSGYAYSYWQRSCVNAEMGNIENAVSDIIKAIKISPVLANDIDSESSFDTIREKEGFKTFINEQLPTLLRSE</sequence>
<dbReference type="EMBL" id="JAQIBC010000001">
    <property type="protein sequence ID" value="MDM5262952.1"/>
    <property type="molecule type" value="Genomic_DNA"/>
</dbReference>
<dbReference type="NCBIfam" id="NF047558">
    <property type="entry name" value="TPR_END_plus"/>
    <property type="match status" value="1"/>
</dbReference>
<keyword evidence="3" id="KW-1133">Transmembrane helix</keyword>
<proteinExistence type="predicted"/>
<evidence type="ECO:0000313" key="4">
    <source>
        <dbReference type="EMBL" id="MDM5262952.1"/>
    </source>
</evidence>
<dbReference type="SMART" id="SM00028">
    <property type="entry name" value="TPR"/>
    <property type="match status" value="2"/>
</dbReference>
<protein>
    <submittedName>
        <fullName evidence="4">Tetratricopeptide repeat protein</fullName>
    </submittedName>
</protein>
<keyword evidence="2" id="KW-0802">TPR repeat</keyword>
<dbReference type="InterPro" id="IPR019734">
    <property type="entry name" value="TPR_rpt"/>
</dbReference>
<dbReference type="Proteomes" id="UP001169066">
    <property type="component" value="Unassembled WGS sequence"/>
</dbReference>
<keyword evidence="5" id="KW-1185">Reference proteome</keyword>
<feature type="transmembrane region" description="Helical" evidence="3">
    <location>
        <begin position="84"/>
        <end position="104"/>
    </location>
</feature>
<gene>
    <name evidence="4" type="ORF">PF327_01950</name>
</gene>
<evidence type="ECO:0000256" key="1">
    <source>
        <dbReference type="ARBA" id="ARBA00022737"/>
    </source>
</evidence>
<keyword evidence="3" id="KW-0472">Membrane</keyword>
<dbReference type="SUPFAM" id="SSF48452">
    <property type="entry name" value="TPR-like"/>
    <property type="match status" value="1"/>
</dbReference>
<dbReference type="InterPro" id="IPR050498">
    <property type="entry name" value="Ycf3"/>
</dbReference>
<dbReference type="InterPro" id="IPR011990">
    <property type="entry name" value="TPR-like_helical_dom_sf"/>
</dbReference>
<comment type="caution">
    <text evidence="4">The sequence shown here is derived from an EMBL/GenBank/DDBJ whole genome shotgun (WGS) entry which is preliminary data.</text>
</comment>
<evidence type="ECO:0000256" key="2">
    <source>
        <dbReference type="ARBA" id="ARBA00022803"/>
    </source>
</evidence>
<dbReference type="PANTHER" id="PTHR44858:SF1">
    <property type="entry name" value="UDP-N-ACETYLGLUCOSAMINE--PEPTIDE N-ACETYLGLUCOSAMINYLTRANSFERASE SPINDLY-RELATED"/>
    <property type="match status" value="1"/>
</dbReference>
<name>A0ABT7QPE0_9BACT</name>
<keyword evidence="3" id="KW-0812">Transmembrane</keyword>
<reference evidence="4" key="1">
    <citation type="submission" date="2023-01" db="EMBL/GenBank/DDBJ databases">
        <title>Sulfurovum sp. XTW-4 genome assembly.</title>
        <authorList>
            <person name="Wang J."/>
        </authorList>
    </citation>
    <scope>NUCLEOTIDE SEQUENCE</scope>
    <source>
        <strain evidence="4">XTW-4</strain>
    </source>
</reference>
<dbReference type="Gene3D" id="1.25.40.10">
    <property type="entry name" value="Tetratricopeptide repeat domain"/>
    <property type="match status" value="1"/>
</dbReference>
<dbReference type="PANTHER" id="PTHR44858">
    <property type="entry name" value="TETRATRICOPEPTIDE REPEAT PROTEIN 6"/>
    <property type="match status" value="1"/>
</dbReference>
<keyword evidence="1" id="KW-0677">Repeat</keyword>